<keyword evidence="2" id="KW-1185">Reference proteome</keyword>
<dbReference type="PANTHER" id="PTHR21112:SF0">
    <property type="entry name" value="CHEMOSENSORY PROTEIN A 29A-RELATED"/>
    <property type="match status" value="1"/>
</dbReference>
<evidence type="ECO:0000313" key="3">
    <source>
        <dbReference type="RefSeq" id="XP_033153490.1"/>
    </source>
</evidence>
<protein>
    <submittedName>
        <fullName evidence="3">Uncharacterized protein LOC117136614</fullName>
    </submittedName>
</protein>
<dbReference type="GeneID" id="117136614"/>
<dbReference type="Pfam" id="PF06477">
    <property type="entry name" value="DUF1091"/>
    <property type="match status" value="1"/>
</dbReference>
<gene>
    <name evidence="3" type="primary">LOC117136614</name>
</gene>
<evidence type="ECO:0000313" key="2">
    <source>
        <dbReference type="Proteomes" id="UP000515162"/>
    </source>
</evidence>
<dbReference type="Proteomes" id="UP000515162">
    <property type="component" value="Chromosome 2R"/>
</dbReference>
<accession>A0A6P8JD72</accession>
<feature type="signal peptide" evidence="1">
    <location>
        <begin position="1"/>
        <end position="20"/>
    </location>
</feature>
<dbReference type="AlphaFoldDB" id="A0A6P8JD72"/>
<reference evidence="3" key="1">
    <citation type="submission" date="2025-08" db="UniProtKB">
        <authorList>
            <consortium name="RefSeq"/>
        </authorList>
    </citation>
    <scope>IDENTIFICATION</scope>
    <source>
        <strain evidence="3">Mau12</strain>
        <tissue evidence="3">Whole Body</tissue>
    </source>
</reference>
<proteinExistence type="predicted"/>
<dbReference type="PANTHER" id="PTHR21112">
    <property type="entry name" value="CHEMOSENSORY PROTEIN A 29A-RELATED"/>
    <property type="match status" value="1"/>
</dbReference>
<evidence type="ECO:0000256" key="1">
    <source>
        <dbReference type="SAM" id="SignalP"/>
    </source>
</evidence>
<dbReference type="CTD" id="3772206"/>
<sequence>MTLWWMINGLLILWTVSVGSKKSNYEVRFESIEAVNGSTETLFLYQLRLLGRNRMINGSLIFLEDLDDTFDVLFESHAFKNGCWVKGIVNSATKPCEFFTRYYLSYFRIISPESNLPTTGAEVCPFRKGTYYVKNGVASTEDWPPIVFKGLNRYTISYLKNGESTGGVQFTISITETIT</sequence>
<name>A0A6P8JD72_DROMA</name>
<organism evidence="2 3">
    <name type="scientific">Drosophila mauritiana</name>
    <name type="common">Fruit fly</name>
    <dbReference type="NCBI Taxonomy" id="7226"/>
    <lineage>
        <taxon>Eukaryota</taxon>
        <taxon>Metazoa</taxon>
        <taxon>Ecdysozoa</taxon>
        <taxon>Arthropoda</taxon>
        <taxon>Hexapoda</taxon>
        <taxon>Insecta</taxon>
        <taxon>Pterygota</taxon>
        <taxon>Neoptera</taxon>
        <taxon>Endopterygota</taxon>
        <taxon>Diptera</taxon>
        <taxon>Brachycera</taxon>
        <taxon>Muscomorpha</taxon>
        <taxon>Ephydroidea</taxon>
        <taxon>Drosophilidae</taxon>
        <taxon>Drosophila</taxon>
        <taxon>Sophophora</taxon>
    </lineage>
</organism>
<dbReference type="InterPro" id="IPR010512">
    <property type="entry name" value="DUF1091"/>
</dbReference>
<feature type="chain" id="PRO_5027947381" evidence="1">
    <location>
        <begin position="21"/>
        <end position="179"/>
    </location>
</feature>
<keyword evidence="1" id="KW-0732">Signal</keyword>
<dbReference type="RefSeq" id="XP_033153490.1">
    <property type="nucleotide sequence ID" value="XM_033297599.1"/>
</dbReference>